<gene>
    <name evidence="2" type="ORF">Tci_867297</name>
</gene>
<feature type="non-terminal residue" evidence="2">
    <location>
        <position position="1"/>
    </location>
</feature>
<accession>A0A699SDS3</accession>
<proteinExistence type="predicted"/>
<sequence>LVAIEETVARRTGRNTLAHERLFGRQAQVASAGASGDDQRVAGVGAAVALEGEWLAGQIHGVDVVEDDFGFETLGVFAHTLHQYRAGQAMGIARPVVDLGGGGQLTTRLHAGDQQRLEPGNRQRPKRQPSCLSGLDASQPGRLRRAAR</sequence>
<organism evidence="2">
    <name type="scientific">Tanacetum cinerariifolium</name>
    <name type="common">Dalmatian daisy</name>
    <name type="synonym">Chrysanthemum cinerariifolium</name>
    <dbReference type="NCBI Taxonomy" id="118510"/>
    <lineage>
        <taxon>Eukaryota</taxon>
        <taxon>Viridiplantae</taxon>
        <taxon>Streptophyta</taxon>
        <taxon>Embryophyta</taxon>
        <taxon>Tracheophyta</taxon>
        <taxon>Spermatophyta</taxon>
        <taxon>Magnoliopsida</taxon>
        <taxon>eudicotyledons</taxon>
        <taxon>Gunneridae</taxon>
        <taxon>Pentapetalae</taxon>
        <taxon>asterids</taxon>
        <taxon>campanulids</taxon>
        <taxon>Asterales</taxon>
        <taxon>Asteraceae</taxon>
        <taxon>Asteroideae</taxon>
        <taxon>Anthemideae</taxon>
        <taxon>Anthemidinae</taxon>
        <taxon>Tanacetum</taxon>
    </lineage>
</organism>
<protein>
    <submittedName>
        <fullName evidence="2">Uncharacterized protein</fullName>
    </submittedName>
</protein>
<name>A0A699SDS3_TANCI</name>
<dbReference type="AlphaFoldDB" id="A0A699SDS3"/>
<feature type="compositionally biased region" description="Basic and acidic residues" evidence="1">
    <location>
        <begin position="110"/>
        <end position="121"/>
    </location>
</feature>
<evidence type="ECO:0000313" key="2">
    <source>
        <dbReference type="EMBL" id="GFC95327.1"/>
    </source>
</evidence>
<feature type="region of interest" description="Disordered" evidence="1">
    <location>
        <begin position="103"/>
        <end position="148"/>
    </location>
</feature>
<evidence type="ECO:0000256" key="1">
    <source>
        <dbReference type="SAM" id="MobiDB-lite"/>
    </source>
</evidence>
<dbReference type="AntiFam" id="ANF00233">
    <property type="entry name" value="Shadow ORF (opposite trxB)"/>
</dbReference>
<dbReference type="EMBL" id="BKCJ011153817">
    <property type="protein sequence ID" value="GFC95327.1"/>
    <property type="molecule type" value="Genomic_DNA"/>
</dbReference>
<comment type="caution">
    <text evidence="2">The sequence shown here is derived from an EMBL/GenBank/DDBJ whole genome shotgun (WGS) entry which is preliminary data.</text>
</comment>
<reference evidence="2" key="1">
    <citation type="journal article" date="2019" name="Sci. Rep.">
        <title>Draft genome of Tanacetum cinerariifolium, the natural source of mosquito coil.</title>
        <authorList>
            <person name="Yamashiro T."/>
            <person name="Shiraishi A."/>
            <person name="Satake H."/>
            <person name="Nakayama K."/>
        </authorList>
    </citation>
    <scope>NUCLEOTIDE SEQUENCE</scope>
</reference>